<dbReference type="PROSITE" id="PS51257">
    <property type="entry name" value="PROKAR_LIPOPROTEIN"/>
    <property type="match status" value="1"/>
</dbReference>
<dbReference type="PANTHER" id="PTHR45586">
    <property type="entry name" value="TPR REPEAT-CONTAINING PROTEIN PA4667"/>
    <property type="match status" value="1"/>
</dbReference>
<keyword evidence="4" id="KW-0732">Signal</keyword>
<dbReference type="SMART" id="SM00028">
    <property type="entry name" value="TPR"/>
    <property type="match status" value="7"/>
</dbReference>
<sequence>MKAYKIRTRLGAPLIMAMIGLSFAGCTPTLQAQEQPQGQTKSLADLTPMTSSPMGHYLAARQAQADRRNSEAADLLAVTLAKDPDNPELLNVSYLLLASEGRLSEAAQVAEHIQKVQPDSPTAGVILAWRDIKKNDLKAADAELAKLSDDGVNKIIVPMVRAWLAQGMGQTDAGLTQLARLNSINGLQPIINLHRALIEDQAGRIKPADEDYGKLVTAEAGTLRVVQLVGNFYQRQGRDQDAKKLYDAFVEENSESLVLEPEMKGVSTGTKPAPIVATPVDGIAESFFNIASLLAREQILDTAMVFERIALDLKPDYPIAQTLLAELLINDGRTQDAIEVYEAIPKSSPFSWQARIDEARALDDLGKTDDALKLLDGMIAERPERYDAALAKGNILRSHEQFADAAKAYEVAVARVPELKRRHWSLLYFRGITYERSKQWPLAEADFQKALALEPEQPYVMNYLAYSWVERREHLPEAFTMLKRAVELKPDDGFIVDSLGWAYYQQGQYDKAVEYLERAVELEPVDATINDHLGDAYWRVGRKTEARYQWQRSLQFGPEPDHLQPLQAKIKDGLGAPSGS</sequence>
<protein>
    <recommendedName>
        <fullName evidence="7">Tetratricopeptide repeat protein</fullName>
    </recommendedName>
</protein>
<name>A0A5J6MEV4_9PROT</name>
<dbReference type="SUPFAM" id="SSF48452">
    <property type="entry name" value="TPR-like"/>
    <property type="match status" value="2"/>
</dbReference>
<reference evidence="5 6" key="1">
    <citation type="submission" date="2019-08" db="EMBL/GenBank/DDBJ databases">
        <title>Hyperibacter terrae gen. nov., sp. nov. and Hyperibacter viscosus sp. nov., two new members in the family Rhodospirillaceae isolated from the rhizosphere of Hypericum perforatum.</title>
        <authorList>
            <person name="Noviana Z."/>
        </authorList>
    </citation>
    <scope>NUCLEOTIDE SEQUENCE [LARGE SCALE GENOMIC DNA]</scope>
    <source>
        <strain evidence="5 6">R5913</strain>
    </source>
</reference>
<keyword evidence="1" id="KW-0677">Repeat</keyword>
<feature type="repeat" description="TPR" evidence="3">
    <location>
        <begin position="424"/>
        <end position="457"/>
    </location>
</feature>
<feature type="signal peptide" evidence="4">
    <location>
        <begin position="1"/>
        <end position="24"/>
    </location>
</feature>
<keyword evidence="6" id="KW-1185">Reference proteome</keyword>
<dbReference type="KEGG" id="htq:FRZ44_08320"/>
<dbReference type="Gene3D" id="1.25.40.10">
    <property type="entry name" value="Tetratricopeptide repeat domain"/>
    <property type="match status" value="3"/>
</dbReference>
<evidence type="ECO:0000313" key="6">
    <source>
        <dbReference type="Proteomes" id="UP000326202"/>
    </source>
</evidence>
<dbReference type="InterPro" id="IPR011990">
    <property type="entry name" value="TPR-like_helical_dom_sf"/>
</dbReference>
<dbReference type="Proteomes" id="UP000326202">
    <property type="component" value="Chromosome"/>
</dbReference>
<dbReference type="PROSITE" id="PS50293">
    <property type="entry name" value="TPR_REGION"/>
    <property type="match status" value="1"/>
</dbReference>
<evidence type="ECO:0008006" key="7">
    <source>
        <dbReference type="Google" id="ProtNLM"/>
    </source>
</evidence>
<dbReference type="PROSITE" id="PS50005">
    <property type="entry name" value="TPR"/>
    <property type="match status" value="2"/>
</dbReference>
<keyword evidence="2 3" id="KW-0802">TPR repeat</keyword>
<evidence type="ECO:0000256" key="4">
    <source>
        <dbReference type="SAM" id="SignalP"/>
    </source>
</evidence>
<feature type="chain" id="PRO_5023938724" description="Tetratricopeptide repeat protein" evidence="4">
    <location>
        <begin position="25"/>
        <end position="580"/>
    </location>
</feature>
<dbReference type="AlphaFoldDB" id="A0A5J6MEV4"/>
<evidence type="ECO:0000313" key="5">
    <source>
        <dbReference type="EMBL" id="QEX15547.1"/>
    </source>
</evidence>
<dbReference type="InterPro" id="IPR019734">
    <property type="entry name" value="TPR_rpt"/>
</dbReference>
<evidence type="ECO:0000256" key="3">
    <source>
        <dbReference type="PROSITE-ProRule" id="PRU00339"/>
    </source>
</evidence>
<proteinExistence type="predicted"/>
<dbReference type="InterPro" id="IPR051012">
    <property type="entry name" value="CellSynth/LPSAsmb/PSIAsmb"/>
</dbReference>
<dbReference type="Pfam" id="PF13432">
    <property type="entry name" value="TPR_16"/>
    <property type="match status" value="2"/>
</dbReference>
<gene>
    <name evidence="5" type="ORF">FRZ44_08320</name>
</gene>
<dbReference type="Pfam" id="PF14559">
    <property type="entry name" value="TPR_19"/>
    <property type="match status" value="1"/>
</dbReference>
<feature type="repeat" description="TPR" evidence="3">
    <location>
        <begin position="493"/>
        <end position="526"/>
    </location>
</feature>
<dbReference type="EMBL" id="CP042906">
    <property type="protein sequence ID" value="QEX15547.1"/>
    <property type="molecule type" value="Genomic_DNA"/>
</dbReference>
<dbReference type="PANTHER" id="PTHR45586:SF1">
    <property type="entry name" value="LIPOPOLYSACCHARIDE ASSEMBLY PROTEIN B"/>
    <property type="match status" value="1"/>
</dbReference>
<evidence type="ECO:0000256" key="1">
    <source>
        <dbReference type="ARBA" id="ARBA00022737"/>
    </source>
</evidence>
<evidence type="ECO:0000256" key="2">
    <source>
        <dbReference type="ARBA" id="ARBA00022803"/>
    </source>
</evidence>
<organism evidence="5 6">
    <name type="scientific">Hypericibacter terrae</name>
    <dbReference type="NCBI Taxonomy" id="2602015"/>
    <lineage>
        <taxon>Bacteria</taxon>
        <taxon>Pseudomonadati</taxon>
        <taxon>Pseudomonadota</taxon>
        <taxon>Alphaproteobacteria</taxon>
        <taxon>Rhodospirillales</taxon>
        <taxon>Dongiaceae</taxon>
        <taxon>Hypericibacter</taxon>
    </lineage>
</organism>
<accession>A0A5J6MEV4</accession>